<evidence type="ECO:0000313" key="2">
    <source>
        <dbReference type="EMBL" id="CAB4655707.1"/>
    </source>
</evidence>
<accession>A0A6J6L138</accession>
<sequence>MAETAVNPPRAAARDPDATVSESSRPGSRK</sequence>
<gene>
    <name evidence="2" type="ORF">UFOPK2288_00094</name>
</gene>
<proteinExistence type="predicted"/>
<feature type="compositionally biased region" description="Polar residues" evidence="1">
    <location>
        <begin position="20"/>
        <end position="30"/>
    </location>
</feature>
<dbReference type="AlphaFoldDB" id="A0A6J6L138"/>
<organism evidence="2">
    <name type="scientific">freshwater metagenome</name>
    <dbReference type="NCBI Taxonomy" id="449393"/>
    <lineage>
        <taxon>unclassified sequences</taxon>
        <taxon>metagenomes</taxon>
        <taxon>ecological metagenomes</taxon>
    </lineage>
</organism>
<protein>
    <submittedName>
        <fullName evidence="2">Unannotated protein</fullName>
    </submittedName>
</protein>
<name>A0A6J6L138_9ZZZZ</name>
<evidence type="ECO:0000256" key="1">
    <source>
        <dbReference type="SAM" id="MobiDB-lite"/>
    </source>
</evidence>
<reference evidence="2" key="1">
    <citation type="submission" date="2020-05" db="EMBL/GenBank/DDBJ databases">
        <authorList>
            <person name="Chiriac C."/>
            <person name="Salcher M."/>
            <person name="Ghai R."/>
            <person name="Kavagutti S V."/>
        </authorList>
    </citation>
    <scope>NUCLEOTIDE SEQUENCE</scope>
</reference>
<dbReference type="EMBL" id="CAEZWS010000003">
    <property type="protein sequence ID" value="CAB4655707.1"/>
    <property type="molecule type" value="Genomic_DNA"/>
</dbReference>
<feature type="region of interest" description="Disordered" evidence="1">
    <location>
        <begin position="1"/>
        <end position="30"/>
    </location>
</feature>